<reference evidence="2" key="1">
    <citation type="journal article" date="2021" name="Open Biol.">
        <title>Shared evolutionary footprints suggest mitochondrial oxidative damage underlies multiple complex I losses in fungi.</title>
        <authorList>
            <person name="Schikora-Tamarit M.A."/>
            <person name="Marcet-Houben M."/>
            <person name="Nosek J."/>
            <person name="Gabaldon T."/>
        </authorList>
    </citation>
    <scope>NUCLEOTIDE SEQUENCE</scope>
    <source>
        <strain evidence="2">CBS6075</strain>
    </source>
</reference>
<keyword evidence="3" id="KW-1185">Reference proteome</keyword>
<evidence type="ECO:0000313" key="2">
    <source>
        <dbReference type="EMBL" id="KAH3661303.1"/>
    </source>
</evidence>
<accession>A0A9P8NWS5</accession>
<evidence type="ECO:0000313" key="3">
    <source>
        <dbReference type="Proteomes" id="UP000769157"/>
    </source>
</evidence>
<protein>
    <submittedName>
        <fullName evidence="2">Uncharacterized protein</fullName>
    </submittedName>
</protein>
<feature type="region of interest" description="Disordered" evidence="1">
    <location>
        <begin position="178"/>
        <end position="205"/>
    </location>
</feature>
<dbReference type="RefSeq" id="XP_046058427.1">
    <property type="nucleotide sequence ID" value="XM_046208025.1"/>
</dbReference>
<comment type="caution">
    <text evidence="2">The sequence shown here is derived from an EMBL/GenBank/DDBJ whole genome shotgun (WGS) entry which is preliminary data.</text>
</comment>
<dbReference type="GeneID" id="70238674"/>
<dbReference type="EMBL" id="JAEUBE010000487">
    <property type="protein sequence ID" value="KAH3661303.1"/>
    <property type="molecule type" value="Genomic_DNA"/>
</dbReference>
<name>A0A9P8NWS5_9ASCO</name>
<gene>
    <name evidence="2" type="ORF">OGAPHI_006710</name>
</gene>
<dbReference type="AlphaFoldDB" id="A0A9P8NWS5"/>
<dbReference type="Proteomes" id="UP000769157">
    <property type="component" value="Unassembled WGS sequence"/>
</dbReference>
<proteinExistence type="predicted"/>
<reference evidence="2" key="2">
    <citation type="submission" date="2021-01" db="EMBL/GenBank/DDBJ databases">
        <authorList>
            <person name="Schikora-Tamarit M.A."/>
        </authorList>
    </citation>
    <scope>NUCLEOTIDE SEQUENCE</scope>
    <source>
        <strain evidence="2">CBS6075</strain>
    </source>
</reference>
<sequence>MSTIMLQRIELLENLAVLGLWLQRTVANGQSHGRPFSDRLALRVASRKVSVHSQNVLTDLSVFIVGNLVRHHEQQVETRKKRVRKSNVLLWGLEGIILAVDRVGSCNHRTSCVQRRVDSGLGNGDGLLLHDFVDSNTVDVAHLVELVDTNDTSIRKNHRTGLQPSFSRLLVAGNCGSQTDTRRTTSGGGNSQSSSVQNKPKNLRLGSGRISHHQQVDVSTKMCSVGQVFLCSSKKHQQHCFFDVVMAVNRWSKRLRQNVKYIFFLGQLIDVSDIEICDFLHRLHRRRPSMQRIQRVTQDDHFESRAVVLASSQRPENTDDLYSITRLDLVDQVVVQNHVHGPRKLSRWSKLRQFLDSNGLVVSVLGITVLCDQLVPVRVLGGVIRRGGDRIETGSLVSIFTSVKFFGRVTVMNRLDDLWTDQRRPCDDSFNGNHLGKERRVDRPRRQLMRPKGSTESQIKVGILSDVHLRILVRVEKC</sequence>
<evidence type="ECO:0000256" key="1">
    <source>
        <dbReference type="SAM" id="MobiDB-lite"/>
    </source>
</evidence>
<organism evidence="2 3">
    <name type="scientific">Ogataea philodendri</name>
    <dbReference type="NCBI Taxonomy" id="1378263"/>
    <lineage>
        <taxon>Eukaryota</taxon>
        <taxon>Fungi</taxon>
        <taxon>Dikarya</taxon>
        <taxon>Ascomycota</taxon>
        <taxon>Saccharomycotina</taxon>
        <taxon>Pichiomycetes</taxon>
        <taxon>Pichiales</taxon>
        <taxon>Pichiaceae</taxon>
        <taxon>Ogataea</taxon>
    </lineage>
</organism>